<dbReference type="Proteomes" id="UP001140949">
    <property type="component" value="Unassembled WGS sequence"/>
</dbReference>
<protein>
    <submittedName>
        <fullName evidence="4">Pollen-specific protein C13</fullName>
    </submittedName>
</protein>
<name>A0AAX6EME5_IRIPA</name>
<dbReference type="EMBL" id="JANAVB010035420">
    <property type="protein sequence ID" value="KAJ6805312.1"/>
    <property type="molecule type" value="Genomic_DNA"/>
</dbReference>
<reference evidence="4" key="2">
    <citation type="submission" date="2023-04" db="EMBL/GenBank/DDBJ databases">
        <authorList>
            <person name="Bruccoleri R.E."/>
            <person name="Oakeley E.J."/>
            <person name="Faust A.-M."/>
            <person name="Dessus-Babus S."/>
            <person name="Altorfer M."/>
            <person name="Burckhardt D."/>
            <person name="Oertli M."/>
            <person name="Naumann U."/>
            <person name="Petersen F."/>
            <person name="Wong J."/>
        </authorList>
    </citation>
    <scope>NUCLEOTIDE SEQUENCE</scope>
    <source>
        <strain evidence="4">GSM-AAB239-AS_SAM_17_03QT</strain>
        <tissue evidence="4">Leaf</tissue>
    </source>
</reference>
<dbReference type="PANTHER" id="PTHR31614">
    <property type="entry name" value="PROTEIN DOWNSTREAM OF FLC-RELATED"/>
    <property type="match status" value="1"/>
</dbReference>
<keyword evidence="3" id="KW-0732">Signal</keyword>
<gene>
    <name evidence="4" type="ORF">M6B38_179250</name>
</gene>
<dbReference type="Pfam" id="PF01190">
    <property type="entry name" value="Pollen_Ole_e_1"/>
    <property type="match status" value="1"/>
</dbReference>
<sequence>MAKSPSFLIAAAVIFAVAAVSLPSLASAARATPTKGFVVAGRVFCDTCLAGFETPASTYIAGAKVRVECRTRDTNKNTCNFDGVTDSTGTYNILVADEHEHEICESVLVSSPDSACSAPVMGRERARVFLTHNNGIASNKRFANTMGFKKEVPLAWCSELMKMYEVEV</sequence>
<evidence type="ECO:0000313" key="4">
    <source>
        <dbReference type="EMBL" id="KAJ6805312.1"/>
    </source>
</evidence>
<comment type="similarity">
    <text evidence="1">Belongs to the Ole e I family.</text>
</comment>
<feature type="chain" id="PRO_5043735730" evidence="3">
    <location>
        <begin position="29"/>
        <end position="168"/>
    </location>
</feature>
<accession>A0AAX6EME5</accession>
<organism evidence="4 5">
    <name type="scientific">Iris pallida</name>
    <name type="common">Sweet iris</name>
    <dbReference type="NCBI Taxonomy" id="29817"/>
    <lineage>
        <taxon>Eukaryota</taxon>
        <taxon>Viridiplantae</taxon>
        <taxon>Streptophyta</taxon>
        <taxon>Embryophyta</taxon>
        <taxon>Tracheophyta</taxon>
        <taxon>Spermatophyta</taxon>
        <taxon>Magnoliopsida</taxon>
        <taxon>Liliopsida</taxon>
        <taxon>Asparagales</taxon>
        <taxon>Iridaceae</taxon>
        <taxon>Iridoideae</taxon>
        <taxon>Irideae</taxon>
        <taxon>Iris</taxon>
    </lineage>
</organism>
<feature type="signal peptide" evidence="3">
    <location>
        <begin position="1"/>
        <end position="28"/>
    </location>
</feature>
<keyword evidence="5" id="KW-1185">Reference proteome</keyword>
<evidence type="ECO:0000313" key="5">
    <source>
        <dbReference type="Proteomes" id="UP001140949"/>
    </source>
</evidence>
<evidence type="ECO:0000256" key="3">
    <source>
        <dbReference type="SAM" id="SignalP"/>
    </source>
</evidence>
<keyword evidence="2" id="KW-1015">Disulfide bond</keyword>
<evidence type="ECO:0000256" key="2">
    <source>
        <dbReference type="ARBA" id="ARBA00023157"/>
    </source>
</evidence>
<dbReference type="InterPro" id="IPR006041">
    <property type="entry name" value="Pollen_Ole_e1_allergen"/>
</dbReference>
<comment type="caution">
    <text evidence="4">The sequence shown here is derived from an EMBL/GenBank/DDBJ whole genome shotgun (WGS) entry which is preliminary data.</text>
</comment>
<evidence type="ECO:0000256" key="1">
    <source>
        <dbReference type="ARBA" id="ARBA00010049"/>
    </source>
</evidence>
<dbReference type="PANTHER" id="PTHR31614:SF5">
    <property type="entry name" value="ALLERGEN-LIKE PROTEIN BRSN20"/>
    <property type="match status" value="1"/>
</dbReference>
<reference evidence="4" key="1">
    <citation type="journal article" date="2023" name="GigaByte">
        <title>Genome assembly of the bearded iris, Iris pallida Lam.</title>
        <authorList>
            <person name="Bruccoleri R.E."/>
            <person name="Oakeley E.J."/>
            <person name="Faust A.M.E."/>
            <person name="Altorfer M."/>
            <person name="Dessus-Babus S."/>
            <person name="Burckhardt D."/>
            <person name="Oertli M."/>
            <person name="Naumann U."/>
            <person name="Petersen F."/>
            <person name="Wong J."/>
        </authorList>
    </citation>
    <scope>NUCLEOTIDE SEQUENCE</scope>
    <source>
        <strain evidence="4">GSM-AAB239-AS_SAM_17_03QT</strain>
    </source>
</reference>
<dbReference type="AlphaFoldDB" id="A0AAX6EME5"/>
<proteinExistence type="inferred from homology"/>